<dbReference type="InterPro" id="IPR052529">
    <property type="entry name" value="Bact_Transport_Assoc"/>
</dbReference>
<evidence type="ECO:0000313" key="4">
    <source>
        <dbReference type="Proteomes" id="UP000199614"/>
    </source>
</evidence>
<dbReference type="RefSeq" id="WP_093352979.1">
    <property type="nucleotide sequence ID" value="NZ_FOUY01000043.1"/>
</dbReference>
<evidence type="ECO:0000313" key="3">
    <source>
        <dbReference type="EMBL" id="SFO31169.1"/>
    </source>
</evidence>
<proteinExistence type="predicted"/>
<evidence type="ECO:0000259" key="2">
    <source>
        <dbReference type="Pfam" id="PF04235"/>
    </source>
</evidence>
<accession>A0A1I5G5P3</accession>
<protein>
    <submittedName>
        <fullName evidence="3">Uncharacterized membrane protein YeiB</fullName>
    </submittedName>
</protein>
<feature type="transmembrane region" description="Helical" evidence="1">
    <location>
        <begin position="58"/>
        <end position="81"/>
    </location>
</feature>
<dbReference type="Pfam" id="PF04235">
    <property type="entry name" value="DUF418"/>
    <property type="match status" value="1"/>
</dbReference>
<organism evidence="3 4">
    <name type="scientific">Pseudonocardia ammonioxydans</name>
    <dbReference type="NCBI Taxonomy" id="260086"/>
    <lineage>
        <taxon>Bacteria</taxon>
        <taxon>Bacillati</taxon>
        <taxon>Actinomycetota</taxon>
        <taxon>Actinomycetes</taxon>
        <taxon>Pseudonocardiales</taxon>
        <taxon>Pseudonocardiaceae</taxon>
        <taxon>Pseudonocardia</taxon>
    </lineage>
</organism>
<feature type="transmembrane region" description="Helical" evidence="1">
    <location>
        <begin position="193"/>
        <end position="213"/>
    </location>
</feature>
<dbReference type="PANTHER" id="PTHR30590">
    <property type="entry name" value="INNER MEMBRANE PROTEIN"/>
    <property type="match status" value="1"/>
</dbReference>
<keyword evidence="1" id="KW-1133">Transmembrane helix</keyword>
<keyword evidence="1" id="KW-0812">Transmembrane</keyword>
<dbReference type="STRING" id="260086.SAMN05216207_104335"/>
<feature type="transmembrane region" description="Helical" evidence="1">
    <location>
        <begin position="261"/>
        <end position="287"/>
    </location>
</feature>
<dbReference type="InterPro" id="IPR007349">
    <property type="entry name" value="DUF418"/>
</dbReference>
<gene>
    <name evidence="3" type="ORF">SAMN05216207_104335</name>
</gene>
<dbReference type="PANTHER" id="PTHR30590:SF2">
    <property type="entry name" value="INNER MEMBRANE PROTEIN"/>
    <property type="match status" value="1"/>
</dbReference>
<dbReference type="Proteomes" id="UP000199614">
    <property type="component" value="Unassembled WGS sequence"/>
</dbReference>
<keyword evidence="1" id="KW-0472">Membrane</keyword>
<reference evidence="3 4" key="1">
    <citation type="submission" date="2016-10" db="EMBL/GenBank/DDBJ databases">
        <authorList>
            <person name="de Groot N.N."/>
        </authorList>
    </citation>
    <scope>NUCLEOTIDE SEQUENCE [LARGE SCALE GENOMIC DNA]</scope>
    <source>
        <strain evidence="3 4">CGMCC 4.1877</strain>
    </source>
</reference>
<dbReference type="EMBL" id="FOUY01000043">
    <property type="protein sequence ID" value="SFO31169.1"/>
    <property type="molecule type" value="Genomic_DNA"/>
</dbReference>
<evidence type="ECO:0000256" key="1">
    <source>
        <dbReference type="SAM" id="Phobius"/>
    </source>
</evidence>
<feature type="transmembrane region" description="Helical" evidence="1">
    <location>
        <begin position="20"/>
        <end position="37"/>
    </location>
</feature>
<dbReference type="AlphaFoldDB" id="A0A1I5G5P3"/>
<sequence length="394" mass="40893">MSEPAPPPTGRALAPDLGRGVMLALIAVANVMIYLVGRPYGYRQHIVEDGLADRVVSTLVVAFVDGRAFPLFAFLFGYGIVQLTRHTDAGESRRILRRRNLGLIVIGAVHGVLLFSGDILGWYGLVGLLVAALLGRTDRTLLVLGALWVVPASAVVGLIYSQPSADGGRGFLWSFEVADPALALGLRAIEWTMAPFGLLPVVTAALAGVVAARHRVLEPRTHRRLLRRVAAGGIALSVAGGLPSGLVVAGQLPVPDPGTAWLLAFVHSVTGVAGGLGLAAGFALAAARLARVGSPVVMALAATGRRSLSAYLFQSVVFVALLTLPFGGLGAHVGTAAAAGLALAVWAVSVLGVALLERRSVRGPAEVLLRRWSRRGAGVEPRPTSGGDWSGVTR</sequence>
<feature type="transmembrane region" description="Helical" evidence="1">
    <location>
        <begin position="308"/>
        <end position="327"/>
    </location>
</feature>
<feature type="transmembrane region" description="Helical" evidence="1">
    <location>
        <begin position="225"/>
        <end position="249"/>
    </location>
</feature>
<feature type="transmembrane region" description="Helical" evidence="1">
    <location>
        <begin position="333"/>
        <end position="356"/>
    </location>
</feature>
<feature type="domain" description="DUF418" evidence="2">
    <location>
        <begin position="212"/>
        <end position="374"/>
    </location>
</feature>
<name>A0A1I5G5P3_PSUAM</name>
<keyword evidence="4" id="KW-1185">Reference proteome</keyword>
<feature type="transmembrane region" description="Helical" evidence="1">
    <location>
        <begin position="141"/>
        <end position="160"/>
    </location>
</feature>
<dbReference type="OrthoDB" id="2388539at2"/>
<feature type="transmembrane region" description="Helical" evidence="1">
    <location>
        <begin position="101"/>
        <end position="134"/>
    </location>
</feature>